<name>A0A5A7PQF6_STRAF</name>
<accession>A0A5A7PQF6</accession>
<evidence type="ECO:0000313" key="2">
    <source>
        <dbReference type="Proteomes" id="UP000325081"/>
    </source>
</evidence>
<protein>
    <submittedName>
        <fullName evidence="1">Stromal cell-derived factor 2-like protein</fullName>
    </submittedName>
</protein>
<keyword evidence="2" id="KW-1185">Reference proteome</keyword>
<feature type="non-terminal residue" evidence="1">
    <location>
        <position position="142"/>
    </location>
</feature>
<evidence type="ECO:0000313" key="1">
    <source>
        <dbReference type="EMBL" id="GER34896.1"/>
    </source>
</evidence>
<sequence>MDGGLQAVAAARRLRSRQRDLWKFKNEWRCERFIVEEAKSEWMEYKENLDKQTVEKQRKDETREVIKETISLKVGQCFAVSASLSQSGNLEMGCLAWEENADIKEWKSIRKHEGKNLDAELWAVSWAMQKILQIGWSEVCCQ</sequence>
<comment type="caution">
    <text evidence="1">The sequence shown here is derived from an EMBL/GenBank/DDBJ whole genome shotgun (WGS) entry which is preliminary data.</text>
</comment>
<reference evidence="2" key="1">
    <citation type="journal article" date="2019" name="Curr. Biol.">
        <title>Genome Sequence of Striga asiatica Provides Insight into the Evolution of Plant Parasitism.</title>
        <authorList>
            <person name="Yoshida S."/>
            <person name="Kim S."/>
            <person name="Wafula E.K."/>
            <person name="Tanskanen J."/>
            <person name="Kim Y.M."/>
            <person name="Honaas L."/>
            <person name="Yang Z."/>
            <person name="Spallek T."/>
            <person name="Conn C.E."/>
            <person name="Ichihashi Y."/>
            <person name="Cheong K."/>
            <person name="Cui S."/>
            <person name="Der J.P."/>
            <person name="Gundlach H."/>
            <person name="Jiao Y."/>
            <person name="Hori C."/>
            <person name="Ishida J.K."/>
            <person name="Kasahara H."/>
            <person name="Kiba T."/>
            <person name="Kim M.S."/>
            <person name="Koo N."/>
            <person name="Laohavisit A."/>
            <person name="Lee Y.H."/>
            <person name="Lumba S."/>
            <person name="McCourt P."/>
            <person name="Mortimer J.C."/>
            <person name="Mutuku J.M."/>
            <person name="Nomura T."/>
            <person name="Sasaki-Sekimoto Y."/>
            <person name="Seto Y."/>
            <person name="Wang Y."/>
            <person name="Wakatake T."/>
            <person name="Sakakibara H."/>
            <person name="Demura T."/>
            <person name="Yamaguchi S."/>
            <person name="Yoneyama K."/>
            <person name="Manabe R.I."/>
            <person name="Nelson D.C."/>
            <person name="Schulman A.H."/>
            <person name="Timko M.P."/>
            <person name="dePamphilis C.W."/>
            <person name="Choi D."/>
            <person name="Shirasu K."/>
        </authorList>
    </citation>
    <scope>NUCLEOTIDE SEQUENCE [LARGE SCALE GENOMIC DNA]</scope>
    <source>
        <strain evidence="2">cv. UVA1</strain>
    </source>
</reference>
<dbReference type="Proteomes" id="UP000325081">
    <property type="component" value="Unassembled WGS sequence"/>
</dbReference>
<dbReference type="AlphaFoldDB" id="A0A5A7PQF6"/>
<proteinExistence type="predicted"/>
<gene>
    <name evidence="1" type="ORF">STAS_11155</name>
</gene>
<dbReference type="EMBL" id="BKCP01004960">
    <property type="protein sequence ID" value="GER34896.1"/>
    <property type="molecule type" value="Genomic_DNA"/>
</dbReference>
<organism evidence="1 2">
    <name type="scientific">Striga asiatica</name>
    <name type="common">Asiatic witchweed</name>
    <name type="synonym">Buchnera asiatica</name>
    <dbReference type="NCBI Taxonomy" id="4170"/>
    <lineage>
        <taxon>Eukaryota</taxon>
        <taxon>Viridiplantae</taxon>
        <taxon>Streptophyta</taxon>
        <taxon>Embryophyta</taxon>
        <taxon>Tracheophyta</taxon>
        <taxon>Spermatophyta</taxon>
        <taxon>Magnoliopsida</taxon>
        <taxon>eudicotyledons</taxon>
        <taxon>Gunneridae</taxon>
        <taxon>Pentapetalae</taxon>
        <taxon>asterids</taxon>
        <taxon>lamiids</taxon>
        <taxon>Lamiales</taxon>
        <taxon>Orobanchaceae</taxon>
        <taxon>Buchnereae</taxon>
        <taxon>Striga</taxon>
    </lineage>
</organism>